<gene>
    <name evidence="3" type="primary">Dgri\GH10366</name>
    <name evidence="3" type="ORF">Dgri_GH10366</name>
</gene>
<feature type="compositionally biased region" description="Polar residues" evidence="1">
    <location>
        <begin position="346"/>
        <end position="360"/>
    </location>
</feature>
<feature type="region of interest" description="Disordered" evidence="1">
    <location>
        <begin position="788"/>
        <end position="937"/>
    </location>
</feature>
<feature type="transmembrane region" description="Helical" evidence="2">
    <location>
        <begin position="2282"/>
        <end position="2307"/>
    </location>
</feature>
<keyword evidence="2" id="KW-0812">Transmembrane</keyword>
<dbReference type="OrthoDB" id="6538186at2759"/>
<dbReference type="OMA" id="EASTEYE"/>
<feature type="compositionally biased region" description="Basic and acidic residues" evidence="1">
    <location>
        <begin position="1975"/>
        <end position="1997"/>
    </location>
</feature>
<sequence>MEPEPIDSIVDTPSQTQSWSSIVSQTITTETHHTEVVPDIVTFTPDVQEPILKEESISIPVKDKPKKQKSKKERKLPQVEPHTEPVVEETIVVEETKEAIEPKPSKNLEETQSSTQSWSSIVSQTIDVTPVIVETATERIEVLPDQIPSSHDIQDFIQKEQNFSTVVNDKPKKEKIKKEKKLAQPEPDTESIVVETTVVKELKKEPESFEIVVDTPSQTQSWSSIVSQTTTTSSQRTEIIPETVSSVVHEIIPKEKIALIPDNEKPKKQKSKKDKKILHDEHQAEPIVEKAIVVDEPKSAESIEDSGTCPQSWSTTVSQTSEVSPEIEEIVQTEIITEPVPANAIQSFIQQEQNFSTASNDKPRKQKQKKEKKSPREEPESKPVVVEPTFVKEPEAIDKTLDTPSPKQSWSSIVSQTITTETHHTEIVPDVVTSSPEVEEPIHKEENISIPVNEKAKKKKPKKEKLVSQVDHVSDIIDRTETHKIERKSEPIVVLDEAPKTQSWSSIVSQTIEVPSVSSQEFIIQEQQKSVDVPEIPEKTAKPRKEKKSPKTETISKPISDTVVVSTEYEKAEPTVLIDEMPSHTSDWSEMVSEVIDAVCDDIVPDFIHHEQKFTTTVDDNTKKQRSRKERKSVKVEPAPKQPIEDSFVIHEEKHKMEPEPVEHGNTSEIVRSDFNIQLPKPIPSVWSHSETYAEVVRKSGFADNTNIRYKDTESAPQSIEYIENDRQDTPNLVVERPQSSSTVFVEEFPDPILPSSVHRIDNEPVEPNEKLSSLSWKEIMDEEVDTDIPSWSSVTQASNSQPMDTTESIVERQSRTISRPLIQVTEVTKSEEQPNPQEEHGFLEIISKKRNRSRSRSQQSQNSNVTEKPQKKRSKKPKENNQMKPIKTFDEPSFPIEPAKIDNTPAKIDNTPAKIDNTPSSPVEKDNSQTISAPIPSTSGMSWAAIAAHNVPEPAQQIRPLQIETKEITLEKVRKPTIDNKVIIPITLDTEPKTKKSKQKSKKKPASSDLLDFINAEKESSQKPTQLEQKHEQIHISEPTPESISDKPVPLVEHIVSPTPKETVLSVEQTPLAPFGNTVQPKAKTHIEKAIQIVSEIVESVESSETPNKSEAIPIVSIKTDEPHIEQTPLAPFKTIEEYKAKPLIEKTSETVSEVVESIEPTKTPKTESISVVSTETVEPYIEQTPLAPFKTTEEPETELTIESVSKIVESVEPAETPKTKSITFVSTEIVESNIEQTPSAPFKTAEEPKTKALIEETIKTVSKIVERTETPQTETISIVSTETLKPNVEQTPLAPFKTTEEPETELTIESVSKIVESVEPAETPKTESITFVSTEIVESNIEQTPLEPFKTAEEPTTKPLIEETIKTVSKIVERTETPQTETISIVSTERVEPNIEPTPLAPFKITEEPNISATDSQTTSDADPFICETSYWSATLKPNVKMTAEEIEEPIQIVTKRDIPITVDIPTDNILPEVAVQSPTDQPTTWSAIVQTETKVFPSPDSKEEEPTSPAWSTVVVSKTTDFQDPKQQTDLENQETTTTTTTYVTTTVTTHKDVNTTEDIIEEQPASFVSTVVTTHSNEMAITPELKETTIKPREPAATSSLEILMKNLHLDSNQLHPTYEKMEAQYQLLKSEPSAEIEQPIMAADIPESAKNEILIDDYVIIEPEALPELNSEILAYNLYLDKDSLLRPVPNNSISQLHLLKTEKSLEPEVETDIIVEKVITVDKPQTTVKEIVSDNKLIEPTVEIVEDVIIEKIIPVEKVSEPIASPEISAIEPISLPVLLAPEASKPSNLLWHLSEDNFKKLIIHHGQTAADPYGLFITTTTDSTNTDTEKTQETQDDKHKTDIITETVVKTTTITESSKLITDHVVDKTETETSSNESIPTVEVTATAPISTLDQLRLNLYSDHWPKPSTDADLFEHTVDTLKRDDVASADTKLDKDKKPDDVITKPDKKDDDDTDDDDDDDDDDDGDKLTVPDNRKPHDDDDKSNDRDPGSGSSGNATPTPENDSSQYEQNRSCSSEYMSTDLPGGVGHWRDQSTYLALEAEPQVKVELAPTVESKDVLTETKTIELAPSVPVELNNTTPTPETSPLPTATTSANVANALIQLASATTHNLSAAANAAASAALTTKLAATSAILPVAAAVINKFTATTTTPTTPPVEIAAQPEQQPQPQALTAAAVETPTTVAEEIIDSTKTTTTSSSVSDEQQLPVRAAPEIENTNIVKRTVVTTTTVTTTTTSETADAATPSGSTTTTTTTTTSNDLQLQLQQQRQKVNITLSLRLFIILIFAAFLCGFGICSWLLYGKCSSCCCCGAATTSCTLLPPATETHPGNGLQ</sequence>
<feature type="region of interest" description="Disordered" evidence="1">
    <location>
        <begin position="989"/>
        <end position="1049"/>
    </location>
</feature>
<evidence type="ECO:0000313" key="3">
    <source>
        <dbReference type="EMBL" id="EDW03689.1"/>
    </source>
</evidence>
<feature type="compositionally biased region" description="Basic and acidic residues" evidence="1">
    <location>
        <begin position="277"/>
        <end position="301"/>
    </location>
</feature>
<dbReference type="HOGENOM" id="CLU_229781_0_0_1"/>
<feature type="compositionally biased region" description="Basic residues" evidence="1">
    <location>
        <begin position="64"/>
        <end position="74"/>
    </location>
</feature>
<name>B4JEG9_DROGR</name>
<feature type="region of interest" description="Disordered" evidence="1">
    <location>
        <begin position="1940"/>
        <end position="2034"/>
    </location>
</feature>
<evidence type="ECO:0000313" key="4">
    <source>
        <dbReference type="Proteomes" id="UP000001070"/>
    </source>
</evidence>
<dbReference type="EMBL" id="CH916368">
    <property type="protein sequence ID" value="EDW03689.1"/>
    <property type="molecule type" value="Genomic_DNA"/>
</dbReference>
<feature type="compositionally biased region" description="Basic and acidic residues" evidence="1">
    <location>
        <begin position="390"/>
        <end position="401"/>
    </location>
</feature>
<feature type="region of interest" description="Disordered" evidence="1">
    <location>
        <begin position="52"/>
        <end position="119"/>
    </location>
</feature>
<proteinExistence type="predicted"/>
<feature type="region of interest" description="Disordered" evidence="1">
    <location>
        <begin position="260"/>
        <end position="326"/>
    </location>
</feature>
<keyword evidence="2" id="KW-1133">Transmembrane helix</keyword>
<feature type="region of interest" description="Disordered" evidence="1">
    <location>
        <begin position="346"/>
        <end position="469"/>
    </location>
</feature>
<feature type="compositionally biased region" description="Basic residues" evidence="1">
    <location>
        <begin position="996"/>
        <end position="1006"/>
    </location>
</feature>
<dbReference type="InParanoid" id="B4JEG9"/>
<keyword evidence="2" id="KW-0472">Membrane</keyword>
<feature type="compositionally biased region" description="Basic residues" evidence="1">
    <location>
        <begin position="267"/>
        <end position="276"/>
    </location>
</feature>
<feature type="compositionally biased region" description="Basic and acidic residues" evidence="1">
    <location>
        <begin position="829"/>
        <end position="843"/>
    </location>
</feature>
<keyword evidence="4" id="KW-1185">Reference proteome</keyword>
<feature type="compositionally biased region" description="Basic and acidic residues" evidence="1">
    <location>
        <begin position="1940"/>
        <end position="1959"/>
    </location>
</feature>
<feature type="region of interest" description="Disordered" evidence="1">
    <location>
        <begin position="528"/>
        <end position="556"/>
    </location>
</feature>
<reference evidence="3 4" key="1">
    <citation type="journal article" date="2007" name="Nature">
        <title>Evolution of genes and genomes on the Drosophila phylogeny.</title>
        <authorList>
            <consortium name="Drosophila 12 Genomes Consortium"/>
            <person name="Clark A.G."/>
            <person name="Eisen M.B."/>
            <person name="Smith D.R."/>
            <person name="Bergman C.M."/>
            <person name="Oliver B."/>
            <person name="Markow T.A."/>
            <person name="Kaufman T.C."/>
            <person name="Kellis M."/>
            <person name="Gelbart W."/>
            <person name="Iyer V.N."/>
            <person name="Pollard D.A."/>
            <person name="Sackton T.B."/>
            <person name="Larracuente A.M."/>
            <person name="Singh N.D."/>
            <person name="Abad J.P."/>
            <person name="Abt D.N."/>
            <person name="Adryan B."/>
            <person name="Aguade M."/>
            <person name="Akashi H."/>
            <person name="Anderson W.W."/>
            <person name="Aquadro C.F."/>
            <person name="Ardell D.H."/>
            <person name="Arguello R."/>
            <person name="Artieri C.G."/>
            <person name="Barbash D.A."/>
            <person name="Barker D."/>
            <person name="Barsanti P."/>
            <person name="Batterham P."/>
            <person name="Batzoglou S."/>
            <person name="Begun D."/>
            <person name="Bhutkar A."/>
            <person name="Blanco E."/>
            <person name="Bosak S.A."/>
            <person name="Bradley R.K."/>
            <person name="Brand A.D."/>
            <person name="Brent M.R."/>
            <person name="Brooks A.N."/>
            <person name="Brown R.H."/>
            <person name="Butlin R.K."/>
            <person name="Caggese C."/>
            <person name="Calvi B.R."/>
            <person name="Bernardo de Carvalho A."/>
            <person name="Caspi A."/>
            <person name="Castrezana S."/>
            <person name="Celniker S.E."/>
            <person name="Chang J.L."/>
            <person name="Chapple C."/>
            <person name="Chatterji S."/>
            <person name="Chinwalla A."/>
            <person name="Civetta A."/>
            <person name="Clifton S.W."/>
            <person name="Comeron J.M."/>
            <person name="Costello J.C."/>
            <person name="Coyne J.A."/>
            <person name="Daub J."/>
            <person name="David R.G."/>
            <person name="Delcher A.L."/>
            <person name="Delehaunty K."/>
            <person name="Do C.B."/>
            <person name="Ebling H."/>
            <person name="Edwards K."/>
            <person name="Eickbush T."/>
            <person name="Evans J.D."/>
            <person name="Filipski A."/>
            <person name="Findeiss S."/>
            <person name="Freyhult E."/>
            <person name="Fulton L."/>
            <person name="Fulton R."/>
            <person name="Garcia A.C."/>
            <person name="Gardiner A."/>
            <person name="Garfield D.A."/>
            <person name="Garvin B.E."/>
            <person name="Gibson G."/>
            <person name="Gilbert D."/>
            <person name="Gnerre S."/>
            <person name="Godfrey J."/>
            <person name="Good R."/>
            <person name="Gotea V."/>
            <person name="Gravely B."/>
            <person name="Greenberg A.J."/>
            <person name="Griffiths-Jones S."/>
            <person name="Gross S."/>
            <person name="Guigo R."/>
            <person name="Gustafson E.A."/>
            <person name="Haerty W."/>
            <person name="Hahn M.W."/>
            <person name="Halligan D.L."/>
            <person name="Halpern A.L."/>
            <person name="Halter G.M."/>
            <person name="Han M.V."/>
            <person name="Heger A."/>
            <person name="Hillier L."/>
            <person name="Hinrichs A.S."/>
            <person name="Holmes I."/>
            <person name="Hoskins R.A."/>
            <person name="Hubisz M.J."/>
            <person name="Hultmark D."/>
            <person name="Huntley M.A."/>
            <person name="Jaffe D.B."/>
            <person name="Jagadeeshan S."/>
            <person name="Jeck W.R."/>
            <person name="Johnson J."/>
            <person name="Jones C.D."/>
            <person name="Jordan W.C."/>
            <person name="Karpen G.H."/>
            <person name="Kataoka E."/>
            <person name="Keightley P.D."/>
            <person name="Kheradpour P."/>
            <person name="Kirkness E.F."/>
            <person name="Koerich L.B."/>
            <person name="Kristiansen K."/>
            <person name="Kudrna D."/>
            <person name="Kulathinal R.J."/>
            <person name="Kumar S."/>
            <person name="Kwok R."/>
            <person name="Lander E."/>
            <person name="Langley C.H."/>
            <person name="Lapoint R."/>
            <person name="Lazzaro B.P."/>
            <person name="Lee S.J."/>
            <person name="Levesque L."/>
            <person name="Li R."/>
            <person name="Lin C.F."/>
            <person name="Lin M.F."/>
            <person name="Lindblad-Toh K."/>
            <person name="Llopart A."/>
            <person name="Long M."/>
            <person name="Low L."/>
            <person name="Lozovsky E."/>
            <person name="Lu J."/>
            <person name="Luo M."/>
            <person name="Machado C.A."/>
            <person name="Makalowski W."/>
            <person name="Marzo M."/>
            <person name="Matsuda M."/>
            <person name="Matzkin L."/>
            <person name="McAllister B."/>
            <person name="McBride C.S."/>
            <person name="McKernan B."/>
            <person name="McKernan K."/>
            <person name="Mendez-Lago M."/>
            <person name="Minx P."/>
            <person name="Mollenhauer M.U."/>
            <person name="Montooth K."/>
            <person name="Mount S.M."/>
            <person name="Mu X."/>
            <person name="Myers E."/>
            <person name="Negre B."/>
            <person name="Newfeld S."/>
            <person name="Nielsen R."/>
            <person name="Noor M.A."/>
            <person name="O'Grady P."/>
            <person name="Pachter L."/>
            <person name="Papaceit M."/>
            <person name="Parisi M.J."/>
            <person name="Parisi M."/>
            <person name="Parts L."/>
            <person name="Pedersen J.S."/>
            <person name="Pesole G."/>
            <person name="Phillippy A.M."/>
            <person name="Ponting C.P."/>
            <person name="Pop M."/>
            <person name="Porcelli D."/>
            <person name="Powell J.R."/>
            <person name="Prohaska S."/>
            <person name="Pruitt K."/>
            <person name="Puig M."/>
            <person name="Quesneville H."/>
            <person name="Ram K.R."/>
            <person name="Rand D."/>
            <person name="Rasmussen M.D."/>
            <person name="Reed L.K."/>
            <person name="Reenan R."/>
            <person name="Reily A."/>
            <person name="Remington K.A."/>
            <person name="Rieger T.T."/>
            <person name="Ritchie M.G."/>
            <person name="Robin C."/>
            <person name="Rogers Y.H."/>
            <person name="Rohde C."/>
            <person name="Rozas J."/>
            <person name="Rubenfield M.J."/>
            <person name="Ruiz A."/>
            <person name="Russo S."/>
            <person name="Salzberg S.L."/>
            <person name="Sanchez-Gracia A."/>
            <person name="Saranga D.J."/>
            <person name="Sato H."/>
            <person name="Schaeffer S.W."/>
            <person name="Schatz M.C."/>
            <person name="Schlenke T."/>
            <person name="Schwartz R."/>
            <person name="Segarra C."/>
            <person name="Singh R.S."/>
            <person name="Sirot L."/>
            <person name="Sirota M."/>
            <person name="Sisneros N.B."/>
            <person name="Smith C.D."/>
            <person name="Smith T.F."/>
            <person name="Spieth J."/>
            <person name="Stage D.E."/>
            <person name="Stark A."/>
            <person name="Stephan W."/>
            <person name="Strausberg R.L."/>
            <person name="Strempel S."/>
            <person name="Sturgill D."/>
            <person name="Sutton G."/>
            <person name="Sutton G.G."/>
            <person name="Tao W."/>
            <person name="Teichmann S."/>
            <person name="Tobari Y.N."/>
            <person name="Tomimura Y."/>
            <person name="Tsolas J.M."/>
            <person name="Valente V.L."/>
            <person name="Venter E."/>
            <person name="Venter J.C."/>
            <person name="Vicario S."/>
            <person name="Vieira F.G."/>
            <person name="Vilella A.J."/>
            <person name="Villasante A."/>
            <person name="Walenz B."/>
            <person name="Wang J."/>
            <person name="Wasserman M."/>
            <person name="Watts T."/>
            <person name="Wilson D."/>
            <person name="Wilson R.K."/>
            <person name="Wing R.A."/>
            <person name="Wolfner M.F."/>
            <person name="Wong A."/>
            <person name="Wong G.K."/>
            <person name="Wu C.I."/>
            <person name="Wu G."/>
            <person name="Yamamoto D."/>
            <person name="Yang H.P."/>
            <person name="Yang S.P."/>
            <person name="Yorke J.A."/>
            <person name="Yoshida K."/>
            <person name="Zdobnov E."/>
            <person name="Zhang P."/>
            <person name="Zhang Y."/>
            <person name="Zimin A.V."/>
            <person name="Baldwin J."/>
            <person name="Abdouelleil A."/>
            <person name="Abdulkadir J."/>
            <person name="Abebe A."/>
            <person name="Abera B."/>
            <person name="Abreu J."/>
            <person name="Acer S.C."/>
            <person name="Aftuck L."/>
            <person name="Alexander A."/>
            <person name="An P."/>
            <person name="Anderson E."/>
            <person name="Anderson S."/>
            <person name="Arachi H."/>
            <person name="Azer M."/>
            <person name="Bachantsang P."/>
            <person name="Barry A."/>
            <person name="Bayul T."/>
            <person name="Berlin A."/>
            <person name="Bessette D."/>
            <person name="Bloom T."/>
            <person name="Blye J."/>
            <person name="Boguslavskiy L."/>
            <person name="Bonnet C."/>
            <person name="Boukhgalter B."/>
            <person name="Bourzgui I."/>
            <person name="Brown A."/>
            <person name="Cahill P."/>
            <person name="Channer S."/>
            <person name="Cheshatsang Y."/>
            <person name="Chuda L."/>
            <person name="Citroen M."/>
            <person name="Collymore A."/>
            <person name="Cooke P."/>
            <person name="Costello M."/>
            <person name="D'Aco K."/>
            <person name="Daza R."/>
            <person name="De Haan G."/>
            <person name="DeGray S."/>
            <person name="DeMaso C."/>
            <person name="Dhargay N."/>
            <person name="Dooley K."/>
            <person name="Dooley E."/>
            <person name="Doricent M."/>
            <person name="Dorje P."/>
            <person name="Dorjee K."/>
            <person name="Dupes A."/>
            <person name="Elong R."/>
            <person name="Falk J."/>
            <person name="Farina A."/>
            <person name="Faro S."/>
            <person name="Ferguson D."/>
            <person name="Fisher S."/>
            <person name="Foley C.D."/>
            <person name="Franke A."/>
            <person name="Friedrich D."/>
            <person name="Gadbois L."/>
            <person name="Gearin G."/>
            <person name="Gearin C.R."/>
            <person name="Giannoukos G."/>
            <person name="Goode T."/>
            <person name="Graham J."/>
            <person name="Grandbois E."/>
            <person name="Grewal S."/>
            <person name="Gyaltsen K."/>
            <person name="Hafez N."/>
            <person name="Hagos B."/>
            <person name="Hall J."/>
            <person name="Henson C."/>
            <person name="Hollinger A."/>
            <person name="Honan T."/>
            <person name="Huard M.D."/>
            <person name="Hughes L."/>
            <person name="Hurhula B."/>
            <person name="Husby M.E."/>
            <person name="Kamat A."/>
            <person name="Kanga B."/>
            <person name="Kashin S."/>
            <person name="Khazanovich D."/>
            <person name="Kisner P."/>
            <person name="Lance K."/>
            <person name="Lara M."/>
            <person name="Lee W."/>
            <person name="Lennon N."/>
            <person name="Letendre F."/>
            <person name="LeVine R."/>
            <person name="Lipovsky A."/>
            <person name="Liu X."/>
            <person name="Liu J."/>
            <person name="Liu S."/>
            <person name="Lokyitsang T."/>
            <person name="Lokyitsang Y."/>
            <person name="Lubonja R."/>
            <person name="Lui A."/>
            <person name="MacDonald P."/>
            <person name="Magnisalis V."/>
            <person name="Maru K."/>
            <person name="Matthews C."/>
            <person name="McCusker W."/>
            <person name="McDonough S."/>
            <person name="Mehta T."/>
            <person name="Meldrim J."/>
            <person name="Meneus L."/>
            <person name="Mihai O."/>
            <person name="Mihalev A."/>
            <person name="Mihova T."/>
            <person name="Mittelman R."/>
            <person name="Mlenga V."/>
            <person name="Montmayeur A."/>
            <person name="Mulrain L."/>
            <person name="Navidi A."/>
            <person name="Naylor J."/>
            <person name="Negash T."/>
            <person name="Nguyen T."/>
            <person name="Nguyen N."/>
            <person name="Nicol R."/>
            <person name="Norbu C."/>
            <person name="Norbu N."/>
            <person name="Novod N."/>
            <person name="O'Neill B."/>
            <person name="Osman S."/>
            <person name="Markiewicz E."/>
            <person name="Oyono O.L."/>
            <person name="Patti C."/>
            <person name="Phunkhang P."/>
            <person name="Pierre F."/>
            <person name="Priest M."/>
            <person name="Raghuraman S."/>
            <person name="Rege F."/>
            <person name="Reyes R."/>
            <person name="Rise C."/>
            <person name="Rogov P."/>
            <person name="Ross K."/>
            <person name="Ryan E."/>
            <person name="Settipalli S."/>
            <person name="Shea T."/>
            <person name="Sherpa N."/>
            <person name="Shi L."/>
            <person name="Shih D."/>
            <person name="Sparrow T."/>
            <person name="Spaulding J."/>
            <person name="Stalker J."/>
            <person name="Stange-Thomann N."/>
            <person name="Stavropoulos S."/>
            <person name="Stone C."/>
            <person name="Strader C."/>
            <person name="Tesfaye S."/>
            <person name="Thomson T."/>
            <person name="Thoulutsang Y."/>
            <person name="Thoulutsang D."/>
            <person name="Topham K."/>
            <person name="Topping I."/>
            <person name="Tsamla T."/>
            <person name="Vassiliev H."/>
            <person name="Vo A."/>
            <person name="Wangchuk T."/>
            <person name="Wangdi T."/>
            <person name="Weiand M."/>
            <person name="Wilkinson J."/>
            <person name="Wilson A."/>
            <person name="Yadav S."/>
            <person name="Young G."/>
            <person name="Yu Q."/>
            <person name="Zembek L."/>
            <person name="Zhong D."/>
            <person name="Zimmer A."/>
            <person name="Zwirko Z."/>
            <person name="Jaffe D.B."/>
            <person name="Alvarez P."/>
            <person name="Brockman W."/>
            <person name="Butler J."/>
            <person name="Chin C."/>
            <person name="Gnerre S."/>
            <person name="Grabherr M."/>
            <person name="Kleber M."/>
            <person name="Mauceli E."/>
            <person name="MacCallum I."/>
        </authorList>
    </citation>
    <scope>NUCLEOTIDE SEQUENCE [LARGE SCALE GENOMIC DNA]</scope>
    <source>
        <strain evidence="4">Tucson 15287-2541.00</strain>
    </source>
</reference>
<feature type="compositionally biased region" description="Polar residues" evidence="1">
    <location>
        <begin position="790"/>
        <end position="809"/>
    </location>
</feature>
<dbReference type="Proteomes" id="UP000001070">
    <property type="component" value="Unassembled WGS sequence"/>
</dbReference>
<evidence type="ECO:0000256" key="2">
    <source>
        <dbReference type="SAM" id="Phobius"/>
    </source>
</evidence>
<accession>B4JEG9</accession>
<feature type="region of interest" description="Disordered" evidence="1">
    <location>
        <begin position="2239"/>
        <end position="2263"/>
    </location>
</feature>
<protein>
    <submittedName>
        <fullName evidence="3">GH10366</fullName>
    </submittedName>
</protein>
<organism evidence="4">
    <name type="scientific">Drosophila grimshawi</name>
    <name type="common">Hawaiian fruit fly</name>
    <name type="synonym">Idiomyia grimshawi</name>
    <dbReference type="NCBI Taxonomy" id="7222"/>
    <lineage>
        <taxon>Eukaryota</taxon>
        <taxon>Metazoa</taxon>
        <taxon>Ecdysozoa</taxon>
        <taxon>Arthropoda</taxon>
        <taxon>Hexapoda</taxon>
        <taxon>Insecta</taxon>
        <taxon>Pterygota</taxon>
        <taxon>Neoptera</taxon>
        <taxon>Endopterygota</taxon>
        <taxon>Diptera</taxon>
        <taxon>Brachycera</taxon>
        <taxon>Muscomorpha</taxon>
        <taxon>Ephydroidea</taxon>
        <taxon>Drosophilidae</taxon>
        <taxon>Drosophila</taxon>
        <taxon>Hawaiian Drosophila</taxon>
    </lineage>
</organism>
<feature type="compositionally biased region" description="Polar residues" evidence="1">
    <location>
        <begin position="2002"/>
        <end position="2027"/>
    </location>
</feature>
<feature type="compositionally biased region" description="Acidic residues" evidence="1">
    <location>
        <begin position="1960"/>
        <end position="1974"/>
    </location>
</feature>
<feature type="region of interest" description="Disordered" evidence="1">
    <location>
        <begin position="616"/>
        <end position="643"/>
    </location>
</feature>
<dbReference type="STRING" id="7222.B4JEG9"/>
<evidence type="ECO:0000256" key="1">
    <source>
        <dbReference type="SAM" id="MobiDB-lite"/>
    </source>
</evidence>
<feature type="compositionally biased region" description="Polar residues" evidence="1">
    <location>
        <begin position="308"/>
        <end position="323"/>
    </location>
</feature>
<feature type="compositionally biased region" description="Basic and acidic residues" evidence="1">
    <location>
        <begin position="94"/>
        <end position="109"/>
    </location>
</feature>
<feature type="compositionally biased region" description="Basic residues" evidence="1">
    <location>
        <begin position="364"/>
        <end position="373"/>
    </location>
</feature>
<dbReference type="eggNOG" id="ENOG502SXMM">
    <property type="taxonomic scope" value="Eukaryota"/>
</dbReference>
<feature type="compositionally biased region" description="Polar residues" evidence="1">
    <location>
        <begin position="402"/>
        <end position="416"/>
    </location>
</feature>
<feature type="compositionally biased region" description="Basic and acidic residues" evidence="1">
    <location>
        <begin position="75"/>
        <end position="85"/>
    </location>
</feature>